<evidence type="ECO:0000313" key="2">
    <source>
        <dbReference type="EMBL" id="AAF23292.1"/>
    </source>
</evidence>
<reference key="1">
    <citation type="journal article" date="2000" name="Nature">
        <title>Sequence and analysis of chromosome 3 of the plant Arabidopsis thaliana.</title>
        <authorList>
            <consortium name="European Union Chromosome 3 Arabidopsis Sequencing Consortium"/>
            <consortium name="Institute for Genomic Research"/>
            <consortium name="Kazusa DNA Research Institute"/>
            <person name="Salanoubat M."/>
            <person name="Lemcke K."/>
            <person name="Rieger M."/>
            <person name="Ansorge W."/>
            <person name="Unseld M."/>
            <person name="Fartmann B."/>
            <person name="Valle G."/>
            <person name="Blocker H."/>
            <person name="Perez-Alonso M."/>
            <person name="Obermaier B."/>
            <person name="Delseny M."/>
            <person name="Boutry M."/>
            <person name="Grivell L.A."/>
            <person name="Mache R."/>
            <person name="Puigdomenech P."/>
            <person name="De Simone V."/>
            <person name="Choisne N."/>
            <person name="Artiguenave F."/>
            <person name="Robert C."/>
            <person name="Brottier P."/>
            <person name="Wincker P."/>
            <person name="Cattolico L."/>
            <person name="Weissenbach J."/>
            <person name="Saurin W."/>
            <person name="Quetier F."/>
            <person name="Schafer M."/>
            <person name="Muller-Auer S."/>
            <person name="Gabel C."/>
            <person name="Fuchs M."/>
            <person name="Benes V."/>
            <person name="Wurmbach E."/>
            <person name="Drzonek H."/>
            <person name="Erfle H."/>
            <person name="Jordan N."/>
            <person name="Bangert S."/>
            <person name="Wiedelmann R."/>
            <person name="Kranz H."/>
            <person name="Voss H."/>
            <person name="Holland R."/>
            <person name="Brandt P."/>
            <person name="Nyakatura G."/>
            <person name="Vezzi A."/>
            <person name="D'Angelo M."/>
            <person name="Pallavicini A."/>
            <person name="Toppo S."/>
            <person name="Simionati B."/>
            <person name="Conrad A."/>
            <person name="Hornischer K."/>
            <person name="Kauer G."/>
            <person name="Lohnert T.H."/>
            <person name="Nordsiek G."/>
            <person name="Reichelt J."/>
            <person name="Scharfe M."/>
            <person name="Schon O."/>
            <person name="Bargues M."/>
            <person name="Terol J."/>
            <person name="Climent J."/>
            <person name="Navarro P."/>
            <person name="Collado C."/>
            <person name="Perez-Perez A."/>
            <person name="Ottenwalder B."/>
            <person name="Duchemin D."/>
            <person name="Cooke R."/>
            <person name="Laudie M."/>
            <person name="Berger-Llauro C."/>
            <person name="Purnelle B."/>
            <person name="Masuy D."/>
            <person name="de Haan M."/>
            <person name="Maarse A.C."/>
            <person name="Alcaraz J.P."/>
            <person name="Cottet A."/>
            <person name="Casacuberta E."/>
            <person name="Monfort A."/>
            <person name="Argiriou A."/>
            <person name="flores M."/>
            <person name="Liguori R."/>
            <person name="Vitale D."/>
            <person name="Mannhaupt G."/>
            <person name="Haase D."/>
            <person name="Schoof H."/>
            <person name="Rudd S."/>
            <person name="Zaccaria P."/>
            <person name="Mewes H.W."/>
            <person name="Mayer K.F."/>
            <person name="Kaul S."/>
            <person name="Town C.D."/>
            <person name="Koo H.L."/>
            <person name="Tallon L.J."/>
            <person name="Jenkins J."/>
            <person name="Rooney T."/>
            <person name="Rizzo M."/>
            <person name="Walts A."/>
            <person name="Utterback T."/>
            <person name="Fujii C.Y."/>
            <person name="Shea T.P."/>
            <person name="Creasy T.H."/>
            <person name="Haas B."/>
            <person name="Maiti R."/>
            <person name="Wu D."/>
            <person name="Peterson J."/>
            <person name="Van Aken S."/>
            <person name="Pai G."/>
            <person name="Militscher J."/>
            <person name="Sellers P."/>
            <person name="Gill J.E."/>
            <person name="Feldblyum T.V."/>
            <person name="Preuss D."/>
            <person name="Lin X."/>
            <person name="Nierman W.C."/>
            <person name="Salzberg S.L."/>
            <person name="White O."/>
            <person name="Venter J.C."/>
            <person name="Fraser C.M."/>
            <person name="Kaneko T."/>
            <person name="Nakamura Y."/>
            <person name="Sato S."/>
            <person name="Kato T."/>
            <person name="Asamizu E."/>
            <person name="Sasamoto S."/>
            <person name="Kimura T."/>
            <person name="Idesawa K."/>
            <person name="Kawashima K."/>
            <person name="Kishida Y."/>
            <person name="Kiyokawa C."/>
            <person name="Kohara M."/>
            <person name="Matsumoto M."/>
            <person name="Matsuno A."/>
            <person name="Muraki A."/>
            <person name="Nakayama S."/>
            <person name="Nakazaki N."/>
            <person name="Shinpo S."/>
            <person name="Takeuchi C."/>
            <person name="Wada T."/>
            <person name="Watanabe A."/>
            <person name="Yamada M."/>
            <person name="Yasuda M."/>
            <person name="Tabata S."/>
        </authorList>
    </citation>
    <scope>NUCLEOTIDE SEQUENCE [LARGE SCALE GENOMIC DNA]</scope>
    <source>
        <strain>cv. Columbia</strain>
    </source>
</reference>
<dbReference type="EMBL" id="AC016661">
    <property type="protein sequence ID" value="AAF23292.1"/>
    <property type="molecule type" value="Genomic_DNA"/>
</dbReference>
<name>Q9SF42_ARATH</name>
<feature type="region of interest" description="Disordered" evidence="1">
    <location>
        <begin position="23"/>
        <end position="42"/>
    </location>
</feature>
<protein>
    <submittedName>
        <fullName evidence="2">Uncharacterized protein F11F8_20</fullName>
    </submittedName>
</protein>
<evidence type="ECO:0000256" key="1">
    <source>
        <dbReference type="SAM" id="MobiDB-lite"/>
    </source>
</evidence>
<accession>Q9SF42</accession>
<dbReference type="Pfam" id="PF24904">
    <property type="entry name" value="RVE6"/>
    <property type="match status" value="1"/>
</dbReference>
<reference evidence="2" key="2">
    <citation type="submission" date="2001-01" db="EMBL/GenBank/DDBJ databases">
        <title>Arabidopsis thaliana chromosome 3 BAC F11F8 genomic sequence.</title>
        <authorList>
            <person name="Lin X."/>
            <person name="Kaul S."/>
            <person name="Town C.D."/>
            <person name="Benito M."/>
            <person name="Creasy T.H."/>
            <person name="Haas B.J."/>
            <person name="Wu D."/>
            <person name="Maiti R."/>
            <person name="Ronning C.M."/>
            <person name="Koo H."/>
            <person name="Fujii C.Y."/>
            <person name="Utterback T.R."/>
            <person name="Barnstead M.E."/>
            <person name="Bowman C.L."/>
            <person name="White O."/>
            <person name="Nierman W.C."/>
            <person name="Fraser C.M."/>
        </authorList>
    </citation>
    <scope>NUCLEOTIDE SEQUENCE</scope>
</reference>
<gene>
    <name evidence="2" type="primary">F11F8_20</name>
</gene>
<dbReference type="ExpressionAtlas" id="Q9SF42">
    <property type="expression patterns" value="baseline and differential"/>
</dbReference>
<reference evidence="2" key="3">
    <citation type="submission" date="2001-03" db="EMBL/GenBank/DDBJ databases">
        <authorList>
            <person name="Town C.D."/>
            <person name="Kaul S."/>
        </authorList>
    </citation>
    <scope>NUCLEOTIDE SEQUENCE</scope>
</reference>
<proteinExistence type="predicted"/>
<sequence>MDPINFETVLLLMRNLTVNLSNPDLESTSDCNDAAEESPLII</sequence>
<organism evidence="2">
    <name type="scientific">Arabidopsis thaliana</name>
    <name type="common">Mouse-ear cress</name>
    <dbReference type="NCBI Taxonomy" id="3702"/>
    <lineage>
        <taxon>Eukaryota</taxon>
        <taxon>Viridiplantae</taxon>
        <taxon>Streptophyta</taxon>
        <taxon>Embryophyta</taxon>
        <taxon>Tracheophyta</taxon>
        <taxon>Spermatophyta</taxon>
        <taxon>Magnoliopsida</taxon>
        <taxon>eudicotyledons</taxon>
        <taxon>Gunneridae</taxon>
        <taxon>Pentapetalae</taxon>
        <taxon>rosids</taxon>
        <taxon>malvids</taxon>
        <taxon>Brassicales</taxon>
        <taxon>Brassicaceae</taxon>
        <taxon>Camelineae</taxon>
        <taxon>Arabidopsis</taxon>
    </lineage>
</organism>
<dbReference type="AlphaFoldDB" id="Q9SF42"/>
<dbReference type="TAIR" id="AT3G09600"/>
<dbReference type="HOGENOM" id="CLU_052430_0_0_1"/>